<dbReference type="PANTHER" id="PTHR12949">
    <property type="entry name" value="RNA POLYMERASE III DNA DIRECTED -RELATED"/>
    <property type="match status" value="1"/>
</dbReference>
<dbReference type="PANTHER" id="PTHR12949:SF0">
    <property type="entry name" value="DNA-DIRECTED RNA POLYMERASE III SUBUNIT RPC3"/>
    <property type="match status" value="1"/>
</dbReference>
<evidence type="ECO:0000313" key="11">
    <source>
        <dbReference type="Proteomes" id="UP000298416"/>
    </source>
</evidence>
<evidence type="ECO:0000313" key="10">
    <source>
        <dbReference type="EMBL" id="KAG6413966.1"/>
    </source>
</evidence>
<keyword evidence="3 5" id="KW-0804">Transcription</keyword>
<evidence type="ECO:0000259" key="7">
    <source>
        <dbReference type="Pfam" id="PF05645"/>
    </source>
</evidence>
<feature type="region of interest" description="Disordered" evidence="6">
    <location>
        <begin position="164"/>
        <end position="185"/>
    </location>
</feature>
<comment type="subcellular location">
    <subcellularLocation>
        <location evidence="1 5">Nucleus</location>
    </subcellularLocation>
</comment>
<evidence type="ECO:0000259" key="9">
    <source>
        <dbReference type="Pfam" id="PF22536"/>
    </source>
</evidence>
<keyword evidence="4 5" id="KW-0539">Nucleus</keyword>
<dbReference type="AlphaFoldDB" id="A0A8X8ZRD9"/>
<dbReference type="GO" id="GO:0006351">
    <property type="term" value="P:DNA-templated transcription"/>
    <property type="evidence" value="ECO:0007669"/>
    <property type="project" value="InterPro"/>
</dbReference>
<gene>
    <name evidence="10" type="ORF">SASPL_126682</name>
</gene>
<dbReference type="Pfam" id="PF22536">
    <property type="entry name" value="WHD_POLR3C"/>
    <property type="match status" value="1"/>
</dbReference>
<protein>
    <recommendedName>
        <fullName evidence="5">DNA-directed RNA polymerase III subunit RPC3</fullName>
        <shortName evidence="5">RNA polymerase III subunit C3</shortName>
    </recommendedName>
</protein>
<comment type="caution">
    <text evidence="10">The sequence shown here is derived from an EMBL/GenBank/DDBJ whole genome shotgun (WGS) entry which is preliminary data.</text>
</comment>
<sequence length="529" mass="60466">MVSQHGILLAAHVISSFYGDLCSKVCECLLRKGTLKLDEIGKSTQLSRENVFNCLRVLIHQNCVQAFQLEQEGVKAQKSTHYMVLFDNIMHKLRATKFMQIVSEELGEDCRGIFDGLIQHGRLSLDQIIDREKQKTGSSDNQVVHDSFRRLLSARFIERCPLPGPLLTPPTDEAPAKKRGAKSGEITERKTIEQLALEAAAPSELIRFSMDTGDISEEKGEESTSIPKVGQKRKNIVLDSDDELADVNRKIEVLWRVNFEEFLWRLIHKACISHVKTSINNEASIVLSAALDLIGQSETRMNAENSPDLSINDIYEEVIKKDGGVGMDLDRVQTSLEQLGCETLATDMESYSIDIKSFIQMAQNQEVESMILKRYGKEAYKIFRLLSRAGRLVETDKISDITFVEKKETTKILFQLWKDGYLHMESMTAARPPSFHLWKVDQKRFREKFLDEMYHAVLNLKLRIAHEQDQRKEKIGLNDLSDVLQVLQIPKDKLVGELRNKVMVYRIVRATLERSLMDLDDAVVLFHHF</sequence>
<dbReference type="InterPro" id="IPR055207">
    <property type="entry name" value="POLR3C_WHD"/>
</dbReference>
<dbReference type="Proteomes" id="UP000298416">
    <property type="component" value="Unassembled WGS sequence"/>
</dbReference>
<comment type="similarity">
    <text evidence="5">Belongs to the eukaryotic RPC3/POLR3C RNA polymerase subunit family.</text>
</comment>
<evidence type="ECO:0000256" key="3">
    <source>
        <dbReference type="ARBA" id="ARBA00023163"/>
    </source>
</evidence>
<evidence type="ECO:0000256" key="6">
    <source>
        <dbReference type="SAM" id="MobiDB-lite"/>
    </source>
</evidence>
<reference evidence="10" key="2">
    <citation type="submission" date="2020-08" db="EMBL/GenBank/DDBJ databases">
        <title>Plant Genome Project.</title>
        <authorList>
            <person name="Zhang R.-G."/>
        </authorList>
    </citation>
    <scope>NUCLEOTIDE SEQUENCE</scope>
    <source>
        <strain evidence="10">Huo1</strain>
        <tissue evidence="10">Leaf</tissue>
    </source>
</reference>
<feature type="domain" description="RNA polymerase III Rpc82 C -terminal" evidence="7">
    <location>
        <begin position="147"/>
        <end position="329"/>
    </location>
</feature>
<dbReference type="Pfam" id="PF08221">
    <property type="entry name" value="HTH_9"/>
    <property type="match status" value="1"/>
</dbReference>
<comment type="subunit">
    <text evidence="5">Component of the RNA polymerase III (Pol III) complex consisting of 17 subunits.</text>
</comment>
<dbReference type="Gene3D" id="1.10.10.10">
    <property type="entry name" value="Winged helix-like DNA-binding domain superfamily/Winged helix DNA-binding domain"/>
    <property type="match status" value="4"/>
</dbReference>
<reference evidence="10" key="1">
    <citation type="submission" date="2018-01" db="EMBL/GenBank/DDBJ databases">
        <authorList>
            <person name="Mao J.F."/>
        </authorList>
    </citation>
    <scope>NUCLEOTIDE SEQUENCE</scope>
    <source>
        <strain evidence="10">Huo1</strain>
        <tissue evidence="10">Leaf</tissue>
    </source>
</reference>
<keyword evidence="2 5" id="KW-0240">DNA-directed RNA polymerase</keyword>
<comment type="function">
    <text evidence="5">DNA-dependent RNA polymerase catalyzes the transcription of DNA into RNA using the four ribonucleoside triphosphates as substrates. Specific core component of RNA polymerase III which synthesizes small RNAs, such as 5S rRNA and tRNAs.</text>
</comment>
<dbReference type="FunFam" id="1.10.10.10:FF:000515">
    <property type="entry name" value="DNA-directed RNA polymerase III subunit rpc3"/>
    <property type="match status" value="1"/>
</dbReference>
<organism evidence="10">
    <name type="scientific">Salvia splendens</name>
    <name type="common">Scarlet sage</name>
    <dbReference type="NCBI Taxonomy" id="180675"/>
    <lineage>
        <taxon>Eukaryota</taxon>
        <taxon>Viridiplantae</taxon>
        <taxon>Streptophyta</taxon>
        <taxon>Embryophyta</taxon>
        <taxon>Tracheophyta</taxon>
        <taxon>Spermatophyta</taxon>
        <taxon>Magnoliopsida</taxon>
        <taxon>eudicotyledons</taxon>
        <taxon>Gunneridae</taxon>
        <taxon>Pentapetalae</taxon>
        <taxon>asterids</taxon>
        <taxon>lamiids</taxon>
        <taxon>Lamiales</taxon>
        <taxon>Lamiaceae</taxon>
        <taxon>Nepetoideae</taxon>
        <taxon>Mentheae</taxon>
        <taxon>Salviinae</taxon>
        <taxon>Salvia</taxon>
        <taxon>Salvia subgen. Calosphace</taxon>
        <taxon>core Calosphace</taxon>
    </lineage>
</organism>
<dbReference type="InterPro" id="IPR039748">
    <property type="entry name" value="RPC3"/>
</dbReference>
<dbReference type="GO" id="GO:0003697">
    <property type="term" value="F:single-stranded DNA binding"/>
    <property type="evidence" value="ECO:0007669"/>
    <property type="project" value="UniProtKB-UniRule"/>
</dbReference>
<dbReference type="EMBL" id="PNBA02000009">
    <property type="protein sequence ID" value="KAG6413966.1"/>
    <property type="molecule type" value="Genomic_DNA"/>
</dbReference>
<evidence type="ECO:0000256" key="1">
    <source>
        <dbReference type="ARBA" id="ARBA00004123"/>
    </source>
</evidence>
<dbReference type="InterPro" id="IPR013197">
    <property type="entry name" value="RNA_pol_III_RPC82-rel_HTH"/>
</dbReference>
<dbReference type="GO" id="GO:0005666">
    <property type="term" value="C:RNA polymerase III complex"/>
    <property type="evidence" value="ECO:0007669"/>
    <property type="project" value="UniProtKB-UniRule"/>
</dbReference>
<keyword evidence="11" id="KW-1185">Reference proteome</keyword>
<evidence type="ECO:0000259" key="8">
    <source>
        <dbReference type="Pfam" id="PF08221"/>
    </source>
</evidence>
<evidence type="ECO:0000256" key="2">
    <source>
        <dbReference type="ARBA" id="ARBA00022478"/>
    </source>
</evidence>
<evidence type="ECO:0000256" key="5">
    <source>
        <dbReference type="RuleBase" id="RU367076"/>
    </source>
</evidence>
<accession>A0A8X8ZRD9</accession>
<dbReference type="Pfam" id="PF05645">
    <property type="entry name" value="RNA_pol_Rpc82"/>
    <property type="match status" value="1"/>
</dbReference>
<feature type="domain" description="RNA polymerase III subunit RPC82-related helix-turn-helix" evidence="8">
    <location>
        <begin position="9"/>
        <end position="68"/>
    </location>
</feature>
<evidence type="ECO:0000256" key="4">
    <source>
        <dbReference type="ARBA" id="ARBA00023242"/>
    </source>
</evidence>
<feature type="domain" description="DNA-directed RNA polymerase III subunit RPC3 winged-helix" evidence="9">
    <location>
        <begin position="367"/>
        <end position="428"/>
    </location>
</feature>
<dbReference type="InterPro" id="IPR036388">
    <property type="entry name" value="WH-like_DNA-bd_sf"/>
</dbReference>
<name>A0A8X8ZRD9_SALSN</name>
<proteinExistence type="inferred from homology"/>
<dbReference type="InterPro" id="IPR008806">
    <property type="entry name" value="RNA_pol_III_Rpc82_C"/>
</dbReference>